<sequence length="102" mass="12397">MSYHFWSDEETSLLIASIKRYNFDWEEVQFKTFPNLTIAQIKNKFYSNKQFKVLANQPITDYEKQLIRNSRQNVQNKPENVQQELNDQLNDFLNKINDYKEK</sequence>
<dbReference type="SUPFAM" id="SSF46689">
    <property type="entry name" value="Homeodomain-like"/>
    <property type="match status" value="1"/>
</dbReference>
<dbReference type="Gene3D" id="1.10.10.60">
    <property type="entry name" value="Homeodomain-like"/>
    <property type="match status" value="1"/>
</dbReference>
<comment type="caution">
    <text evidence="2">The sequence shown here is derived from an EMBL/GenBank/DDBJ whole genome shotgun (WGS) entry which is preliminary data.</text>
</comment>
<reference evidence="2" key="1">
    <citation type="submission" date="2023-06" db="EMBL/GenBank/DDBJ databases">
        <authorList>
            <person name="Kurt Z."/>
        </authorList>
    </citation>
    <scope>NUCLEOTIDE SEQUENCE</scope>
</reference>
<evidence type="ECO:0000313" key="7">
    <source>
        <dbReference type="EMBL" id="CAL6087782.1"/>
    </source>
</evidence>
<dbReference type="AlphaFoldDB" id="A0AA86RCD4"/>
<proteinExistence type="predicted"/>
<evidence type="ECO:0000313" key="2">
    <source>
        <dbReference type="EMBL" id="CAI9969829.1"/>
    </source>
</evidence>
<dbReference type="EMBL" id="CAXDID020000204">
    <property type="protein sequence ID" value="CAL6054897.1"/>
    <property type="molecule type" value="Genomic_DNA"/>
</dbReference>
<evidence type="ECO:0000313" key="1">
    <source>
        <dbReference type="EMBL" id="CAI9920811.1"/>
    </source>
</evidence>
<accession>A0AA86RCD4</accession>
<dbReference type="EMBL" id="CAXDID020000040">
    <property type="protein sequence ID" value="CAL5999806.1"/>
    <property type="molecule type" value="Genomic_DNA"/>
</dbReference>
<organism evidence="2">
    <name type="scientific">Hexamita inflata</name>
    <dbReference type="NCBI Taxonomy" id="28002"/>
    <lineage>
        <taxon>Eukaryota</taxon>
        <taxon>Metamonada</taxon>
        <taxon>Diplomonadida</taxon>
        <taxon>Hexamitidae</taxon>
        <taxon>Hexamitinae</taxon>
        <taxon>Hexamita</taxon>
    </lineage>
</organism>
<evidence type="ECO:0000313" key="6">
    <source>
        <dbReference type="EMBL" id="CAL6054897.1"/>
    </source>
</evidence>
<dbReference type="CDD" id="cd00167">
    <property type="entry name" value="SANT"/>
    <property type="match status" value="1"/>
</dbReference>
<keyword evidence="2" id="KW-0238">DNA-binding</keyword>
<dbReference type="EMBL" id="CATOUU010001099">
    <property type="protein sequence ID" value="CAI9971939.1"/>
    <property type="molecule type" value="Genomic_DNA"/>
</dbReference>
<evidence type="ECO:0000313" key="8">
    <source>
        <dbReference type="Proteomes" id="UP001642409"/>
    </source>
</evidence>
<evidence type="ECO:0000313" key="4">
    <source>
        <dbReference type="EMBL" id="CAL5999806.1"/>
    </source>
</evidence>
<dbReference type="EMBL" id="CAXDID020000171">
    <property type="protein sequence ID" value="CAL6047455.1"/>
    <property type="molecule type" value="Genomic_DNA"/>
</dbReference>
<dbReference type="EMBL" id="CAXDID020000403">
    <property type="protein sequence ID" value="CAL6087782.1"/>
    <property type="molecule type" value="Genomic_DNA"/>
</dbReference>
<reference evidence="4 8" key="2">
    <citation type="submission" date="2024-07" db="EMBL/GenBank/DDBJ databases">
        <authorList>
            <person name="Akdeniz Z."/>
        </authorList>
    </citation>
    <scope>NUCLEOTIDE SEQUENCE [LARGE SCALE GENOMIC DNA]</scope>
</reference>
<dbReference type="Proteomes" id="UP001642409">
    <property type="component" value="Unassembled WGS sequence"/>
</dbReference>
<dbReference type="GO" id="GO:0003677">
    <property type="term" value="F:DNA binding"/>
    <property type="evidence" value="ECO:0007669"/>
    <property type="project" value="UniProtKB-KW"/>
</dbReference>
<name>A0AA86RCD4_9EUKA</name>
<dbReference type="EMBL" id="CATOUU010000204">
    <property type="protein sequence ID" value="CAI9920811.1"/>
    <property type="molecule type" value="Genomic_DNA"/>
</dbReference>
<evidence type="ECO:0000313" key="3">
    <source>
        <dbReference type="EMBL" id="CAI9971939.1"/>
    </source>
</evidence>
<dbReference type="EMBL" id="CATOUU010001064">
    <property type="protein sequence ID" value="CAI9969829.1"/>
    <property type="molecule type" value="Genomic_DNA"/>
</dbReference>
<gene>
    <name evidence="4" type="ORF">HINF_LOCUS16393</name>
    <name evidence="5" type="ORF">HINF_LOCUS42216</name>
    <name evidence="6" type="ORF">HINF_LOCUS46285</name>
    <name evidence="2" type="ORF">HINF_LOCUS57474</name>
    <name evidence="3" type="ORF">HINF_LOCUS59584</name>
    <name evidence="7" type="ORF">HINF_LOCUS63811</name>
    <name evidence="1" type="ORF">HINF_LOCUS8456</name>
</gene>
<protein>
    <submittedName>
        <fullName evidence="2">Myb-like DNA-binding domain-containing protein</fullName>
    </submittedName>
    <submittedName>
        <fullName evidence="4">Myb-like_DNA-binding domain-containing protein</fullName>
    </submittedName>
</protein>
<keyword evidence="8" id="KW-1185">Reference proteome</keyword>
<dbReference type="InterPro" id="IPR009057">
    <property type="entry name" value="Homeodomain-like_sf"/>
</dbReference>
<dbReference type="InterPro" id="IPR001005">
    <property type="entry name" value="SANT/Myb"/>
</dbReference>
<evidence type="ECO:0000313" key="5">
    <source>
        <dbReference type="EMBL" id="CAL6047455.1"/>
    </source>
</evidence>